<evidence type="ECO:0000313" key="4">
    <source>
        <dbReference type="EMBL" id="SHE89094.1"/>
    </source>
</evidence>
<dbReference type="NCBIfam" id="NF003274">
    <property type="entry name" value="PRK04262.1"/>
    <property type="match status" value="1"/>
</dbReference>
<dbReference type="PANTHER" id="PTHR34069:SF2">
    <property type="entry name" value="BETA-KETOACYL-[ACYL-CARRIER-PROTEIN] SYNTHASE III"/>
    <property type="match status" value="1"/>
</dbReference>
<sequence>MSISVVSYGVYLPFLRLRREEYVNALGSCSADIKEKTVMDVDEDTMTMAVEAARKAVAGLDLERVGVLTLASTSYPYQEKVMAGTIVEALGLRKNILTGHHGSSTLAGTEAFLSAAGLLVGSGEKYALVIVSDAPVAGASAEMEHSFGAAACAFVLAADEQGLELEGFYSCVTESLGLRFRPAGEKEVRDIGVRTYSNQAYNETVGAAVKGLLNKLGQKPAGYRHVILHQNDVRTTVALAKKLGFGDEQIQEGLVYGQVGDTGACSSLLGLCRVLEKTVPGDKILVGSYGAGGASQALSFKLNCRLPGRSESFQVLLEDKKYISYTHYLKLKRSI</sequence>
<dbReference type="Pfam" id="PF08541">
    <property type="entry name" value="ACP_syn_III_C"/>
    <property type="match status" value="1"/>
</dbReference>
<dbReference type="CDD" id="cd00827">
    <property type="entry name" value="init_cond_enzymes"/>
    <property type="match status" value="1"/>
</dbReference>
<dbReference type="RefSeq" id="WP_242655855.1">
    <property type="nucleotide sequence ID" value="NZ_FQUW01000010.1"/>
</dbReference>
<feature type="domain" description="Beta-ketoacyl-[acyl-carrier-protein] synthase III C-terminal" evidence="3">
    <location>
        <begin position="214"/>
        <end position="299"/>
    </location>
</feature>
<reference evidence="5" key="1">
    <citation type="submission" date="2016-11" db="EMBL/GenBank/DDBJ databases">
        <authorList>
            <person name="Varghese N."/>
            <person name="Submissions S."/>
        </authorList>
    </citation>
    <scope>NUCLEOTIDE SEQUENCE [LARGE SCALE GENOMIC DNA]</scope>
    <source>
        <strain evidence="5">DSM 11792</strain>
    </source>
</reference>
<keyword evidence="2" id="KW-0012">Acyltransferase</keyword>
<evidence type="ECO:0000259" key="3">
    <source>
        <dbReference type="Pfam" id="PF08541"/>
    </source>
</evidence>
<dbReference type="Proteomes" id="UP000184196">
    <property type="component" value="Unassembled WGS sequence"/>
</dbReference>
<name>A0A1M4X6F6_9FIRM</name>
<dbReference type="PANTHER" id="PTHR34069">
    <property type="entry name" value="3-OXOACYL-[ACYL-CARRIER-PROTEIN] SYNTHASE 3"/>
    <property type="match status" value="1"/>
</dbReference>
<dbReference type="InterPro" id="IPR016039">
    <property type="entry name" value="Thiolase-like"/>
</dbReference>
<protein>
    <submittedName>
        <fullName evidence="4">Hydroxymethylglutaryl-CoA synthase</fullName>
    </submittedName>
</protein>
<dbReference type="AlphaFoldDB" id="A0A1M4X6F6"/>
<dbReference type="GO" id="GO:0044550">
    <property type="term" value="P:secondary metabolite biosynthetic process"/>
    <property type="evidence" value="ECO:0007669"/>
    <property type="project" value="TreeGrafter"/>
</dbReference>
<dbReference type="InterPro" id="IPR013747">
    <property type="entry name" value="ACP_syn_III_C"/>
</dbReference>
<evidence type="ECO:0000256" key="2">
    <source>
        <dbReference type="ARBA" id="ARBA00023315"/>
    </source>
</evidence>
<keyword evidence="1" id="KW-0808">Transferase</keyword>
<dbReference type="SUPFAM" id="SSF53901">
    <property type="entry name" value="Thiolase-like"/>
    <property type="match status" value="2"/>
</dbReference>
<dbReference type="EMBL" id="FQUW01000010">
    <property type="protein sequence ID" value="SHE89094.1"/>
    <property type="molecule type" value="Genomic_DNA"/>
</dbReference>
<evidence type="ECO:0000313" key="5">
    <source>
        <dbReference type="Proteomes" id="UP000184196"/>
    </source>
</evidence>
<gene>
    <name evidence="4" type="ORF">SAMN02745218_01013</name>
</gene>
<proteinExistence type="predicted"/>
<dbReference type="GO" id="GO:0016746">
    <property type="term" value="F:acyltransferase activity"/>
    <property type="evidence" value="ECO:0007669"/>
    <property type="project" value="UniProtKB-KW"/>
</dbReference>
<accession>A0A1M4X6F6</accession>
<keyword evidence="5" id="KW-1185">Reference proteome</keyword>
<organism evidence="4 5">
    <name type="scientific">Desulfofundulus australicus DSM 11792</name>
    <dbReference type="NCBI Taxonomy" id="1121425"/>
    <lineage>
        <taxon>Bacteria</taxon>
        <taxon>Bacillati</taxon>
        <taxon>Bacillota</taxon>
        <taxon>Clostridia</taxon>
        <taxon>Eubacteriales</taxon>
        <taxon>Peptococcaceae</taxon>
        <taxon>Desulfofundulus</taxon>
    </lineage>
</organism>
<evidence type="ECO:0000256" key="1">
    <source>
        <dbReference type="ARBA" id="ARBA00022679"/>
    </source>
</evidence>
<dbReference type="Gene3D" id="3.40.47.10">
    <property type="match status" value="1"/>
</dbReference>